<dbReference type="KEGG" id="vcn:VOLCADRAFT_108173"/>
<dbReference type="AlphaFoldDB" id="D8UIQ8"/>
<dbReference type="GeneID" id="9627992"/>
<dbReference type="STRING" id="3068.D8UIQ8"/>
<evidence type="ECO:0000313" key="3">
    <source>
        <dbReference type="Proteomes" id="UP000001058"/>
    </source>
</evidence>
<dbReference type="PANTHER" id="PTHR33129:SF1">
    <property type="entry name" value="ATP-BINDING PROTEIN"/>
    <property type="match status" value="1"/>
</dbReference>
<reference evidence="2 3" key="1">
    <citation type="journal article" date="2010" name="Science">
        <title>Genomic analysis of organismal complexity in the multicellular green alga Volvox carteri.</title>
        <authorList>
            <person name="Prochnik S.E."/>
            <person name="Umen J."/>
            <person name="Nedelcu A.M."/>
            <person name="Hallmann A."/>
            <person name="Miller S.M."/>
            <person name="Nishii I."/>
            <person name="Ferris P."/>
            <person name="Kuo A."/>
            <person name="Mitros T."/>
            <person name="Fritz-Laylin L.K."/>
            <person name="Hellsten U."/>
            <person name="Chapman J."/>
            <person name="Simakov O."/>
            <person name="Rensing S.A."/>
            <person name="Terry A."/>
            <person name="Pangilinan J."/>
            <person name="Kapitonov V."/>
            <person name="Jurka J."/>
            <person name="Salamov A."/>
            <person name="Shapiro H."/>
            <person name="Schmutz J."/>
            <person name="Grimwood J."/>
            <person name="Lindquist E."/>
            <person name="Lucas S."/>
            <person name="Grigoriev I.V."/>
            <person name="Schmitt R."/>
            <person name="Kirk D."/>
            <person name="Rokhsar D.S."/>
        </authorList>
    </citation>
    <scope>NUCLEOTIDE SEQUENCE [LARGE SCALE GENOMIC DNA]</scope>
    <source>
        <strain evidence="3">f. Nagariensis / Eve</strain>
    </source>
</reference>
<dbReference type="Proteomes" id="UP000001058">
    <property type="component" value="Unassembled WGS sequence"/>
</dbReference>
<dbReference type="RefSeq" id="XP_002958550.1">
    <property type="nucleotide sequence ID" value="XM_002958504.1"/>
</dbReference>
<feature type="compositionally biased region" description="Polar residues" evidence="1">
    <location>
        <begin position="295"/>
        <end position="311"/>
    </location>
</feature>
<dbReference type="InterPro" id="IPR052980">
    <property type="entry name" value="Crinkler_effector"/>
</dbReference>
<name>D8UIQ8_VOLCA</name>
<dbReference type="PANTHER" id="PTHR33129">
    <property type="entry name" value="PROTEIN KINASE DOMAIN-CONTAINING PROTEIN-RELATED"/>
    <property type="match status" value="1"/>
</dbReference>
<accession>D8UIQ8</accession>
<dbReference type="EMBL" id="GL378417">
    <property type="protein sequence ID" value="EFJ40399.1"/>
    <property type="molecule type" value="Genomic_DNA"/>
</dbReference>
<dbReference type="InterPro" id="IPR004242">
    <property type="entry name" value="Transposase_21"/>
</dbReference>
<dbReference type="OrthoDB" id="547847at2759"/>
<feature type="region of interest" description="Disordered" evidence="1">
    <location>
        <begin position="293"/>
        <end position="342"/>
    </location>
</feature>
<gene>
    <name evidence="2" type="primary">jtnpB1-2</name>
    <name evidence="2" type="ORF">VOLCADRAFT_108173</name>
</gene>
<dbReference type="Pfam" id="PF02992">
    <property type="entry name" value="Transposase_21"/>
    <property type="match status" value="1"/>
</dbReference>
<keyword evidence="3" id="KW-1185">Reference proteome</keyword>
<proteinExistence type="predicted"/>
<dbReference type="InParanoid" id="D8UIQ8"/>
<sequence>MGPEASHRLVHIVPYDNFKEKRLTFASDWVAEEFTKRAWIDEQDQVKSLMEYSAKAVKGILFEKVMHGVLAMGGKFDVVPLHPETLERGEEEELDIQACTESLRFTDDEASDMMSSIKNMYLRPMSGNFPVIDALKVPEMHLFQMTISRSKVLNADELENVLKRLGIPAPGQEGCQPSLYFVVHSGVYNKFKANTGDSGHGCEGGLDTPAWLEPPLAVRLLFREWSRRCGIAGDPATPIVPTGLALRLLREHLAIEANLDQPNRAAFLCRWLQRDVDALLSSSSAVRHACGGLGTRSNNSASVGNPFNASPTPADDHVATSTEQAHPGPERAPSTHHEAGQPSTSTAWIFDHDDDFLLGELQLVNVPEWFDQEAAEMSRRLPGQDGAKIARRFMPVAFKPLTPDDAVQEHVLRACMHAIYIKHSSPACTESVVEAALDAKYHDYMSPGSSKACQAAAPYLPRTFKQALTLLSKYSSCRWPLLSRYDLCPCGFLFRCEHRDDSKCPGLTAGEGAPCGRERGQTSRSLVYNSIVQYLTRIYANAHQAAEFGSWLERRSTSSLMMDIADGDYVRQILESDQRFRDDPRNVLLMVVTDPFIVASDEHERSSTPWLLLCVNAPAHVRHEIGYASVLCIMGGNIKPPTQKHGLPMDHNHVLGLITDELEVLDSIGCEVHDASRGGAPFTCYAKIIALSSDYRGLQKHVGIKGTPALNACFKCWVHGHRVGHKTIFTNHFTWLSPANSLRKEMRKLHTTACGRYWPLDAQPPRPQSTLEMRLALEFPTATSCADYEVEQLACPLYRLRYFDPVLGIQYDGMHTIGGVIKDTVVKGLQGMRSGEASDAIREYDQGNKVATDAGKASSDQLAAFRNALASAANASPLTQYASRLGRLTGAGKAHKTHTMFLLAGPIGYYAIAAARLPATLEGVYLDLLQACGDLWDKAITR</sequence>
<protein>
    <submittedName>
        <fullName evidence="2">Jordan transposition protein</fullName>
    </submittedName>
</protein>
<organism evidence="3">
    <name type="scientific">Volvox carteri f. nagariensis</name>
    <dbReference type="NCBI Taxonomy" id="3068"/>
    <lineage>
        <taxon>Eukaryota</taxon>
        <taxon>Viridiplantae</taxon>
        <taxon>Chlorophyta</taxon>
        <taxon>core chlorophytes</taxon>
        <taxon>Chlorophyceae</taxon>
        <taxon>CS clade</taxon>
        <taxon>Chlamydomonadales</taxon>
        <taxon>Volvocaceae</taxon>
        <taxon>Volvox</taxon>
    </lineage>
</organism>
<evidence type="ECO:0000313" key="2">
    <source>
        <dbReference type="EMBL" id="EFJ40399.1"/>
    </source>
</evidence>
<evidence type="ECO:0000256" key="1">
    <source>
        <dbReference type="SAM" id="MobiDB-lite"/>
    </source>
</evidence>